<reference evidence="2" key="1">
    <citation type="journal article" date="2014" name="Int. J. Syst. Evol. Microbiol.">
        <title>Complete genome sequence of Corynebacterium casei LMG S-19264T (=DSM 44701T), isolated from a smear-ripened cheese.</title>
        <authorList>
            <consortium name="US DOE Joint Genome Institute (JGI-PGF)"/>
            <person name="Walter F."/>
            <person name="Albersmeier A."/>
            <person name="Kalinowski J."/>
            <person name="Ruckert C."/>
        </authorList>
    </citation>
    <scope>NUCLEOTIDE SEQUENCE</scope>
    <source>
        <strain evidence="2">KCTC 23224</strain>
    </source>
</reference>
<evidence type="ECO:0000313" key="2">
    <source>
        <dbReference type="EMBL" id="GHB31428.1"/>
    </source>
</evidence>
<protein>
    <recommendedName>
        <fullName evidence="1">Glycosyltransferase 2-like domain-containing protein</fullName>
    </recommendedName>
</protein>
<dbReference type="Pfam" id="PF00535">
    <property type="entry name" value="Glycos_transf_2"/>
    <property type="match status" value="1"/>
</dbReference>
<dbReference type="PANTHER" id="PTHR22916:SF3">
    <property type="entry name" value="UDP-GLCNAC:BETAGAL BETA-1,3-N-ACETYLGLUCOSAMINYLTRANSFERASE-LIKE PROTEIN 1"/>
    <property type="match status" value="1"/>
</dbReference>
<dbReference type="AlphaFoldDB" id="A0A8J3G4I5"/>
<evidence type="ECO:0000259" key="1">
    <source>
        <dbReference type="Pfam" id="PF00535"/>
    </source>
</evidence>
<organism evidence="2 3">
    <name type="scientific">Mongoliitalea lutea</name>
    <dbReference type="NCBI Taxonomy" id="849756"/>
    <lineage>
        <taxon>Bacteria</taxon>
        <taxon>Pseudomonadati</taxon>
        <taxon>Bacteroidota</taxon>
        <taxon>Cytophagia</taxon>
        <taxon>Cytophagales</taxon>
        <taxon>Cyclobacteriaceae</taxon>
        <taxon>Mongoliitalea</taxon>
    </lineage>
</organism>
<sequence length="291" mass="34180">MNSSPLVSIVALCYNHEQFLVETLDSIINQSYRNIELMIIDNASSDNSKEKINEWIHNHHDKNVRVVFNEQNVGICPALNYAIKHFKGKYFQMISCDDVMVSDKIEKQVKVFESSSDSLAFVYGNYRFIDANSEFINKANFYQNSGWNTDDDFPSGRIFELLFINYFLRAPTVLYKLDCIKNIGGYDETIPFEDYQMNLRLSEKFACKGMADVLCNYRILENSYYSSSTNDLISKNFFKTMSHFYGKNHMFDWVIQLKFLNFNRASLFFPLRKTIFGLLNYISKEYKKFLK</sequence>
<evidence type="ECO:0000313" key="3">
    <source>
        <dbReference type="Proteomes" id="UP000642809"/>
    </source>
</evidence>
<reference evidence="2" key="2">
    <citation type="submission" date="2020-09" db="EMBL/GenBank/DDBJ databases">
        <authorList>
            <person name="Sun Q."/>
            <person name="Kim S."/>
        </authorList>
    </citation>
    <scope>NUCLEOTIDE SEQUENCE</scope>
    <source>
        <strain evidence="2">KCTC 23224</strain>
    </source>
</reference>
<dbReference type="EMBL" id="BMYF01000005">
    <property type="protein sequence ID" value="GHB31428.1"/>
    <property type="molecule type" value="Genomic_DNA"/>
</dbReference>
<dbReference type="SUPFAM" id="SSF53448">
    <property type="entry name" value="Nucleotide-diphospho-sugar transferases"/>
    <property type="match status" value="1"/>
</dbReference>
<comment type="caution">
    <text evidence="2">The sequence shown here is derived from an EMBL/GenBank/DDBJ whole genome shotgun (WGS) entry which is preliminary data.</text>
</comment>
<dbReference type="GO" id="GO:0016758">
    <property type="term" value="F:hexosyltransferase activity"/>
    <property type="evidence" value="ECO:0007669"/>
    <property type="project" value="UniProtKB-ARBA"/>
</dbReference>
<dbReference type="Gene3D" id="3.90.550.10">
    <property type="entry name" value="Spore Coat Polysaccharide Biosynthesis Protein SpsA, Chain A"/>
    <property type="match status" value="1"/>
</dbReference>
<dbReference type="InterPro" id="IPR029044">
    <property type="entry name" value="Nucleotide-diphossugar_trans"/>
</dbReference>
<feature type="domain" description="Glycosyltransferase 2-like" evidence="1">
    <location>
        <begin position="8"/>
        <end position="141"/>
    </location>
</feature>
<name>A0A8J3G4I5_9BACT</name>
<proteinExistence type="predicted"/>
<dbReference type="InterPro" id="IPR001173">
    <property type="entry name" value="Glyco_trans_2-like"/>
</dbReference>
<dbReference type="Proteomes" id="UP000642809">
    <property type="component" value="Unassembled WGS sequence"/>
</dbReference>
<dbReference type="RefSeq" id="WP_189579401.1">
    <property type="nucleotide sequence ID" value="NZ_BMYF01000005.1"/>
</dbReference>
<dbReference type="PANTHER" id="PTHR22916">
    <property type="entry name" value="GLYCOSYLTRANSFERASE"/>
    <property type="match status" value="1"/>
</dbReference>
<accession>A0A8J3G4I5</accession>
<gene>
    <name evidence="2" type="ORF">GCM10008106_10230</name>
</gene>
<keyword evidence="3" id="KW-1185">Reference proteome</keyword>